<gene>
    <name evidence="1" type="ORF">ACOLOM_LOCUS5886</name>
</gene>
<comment type="caution">
    <text evidence="1">The sequence shown here is derived from an EMBL/GenBank/DDBJ whole genome shotgun (WGS) entry which is preliminary data.</text>
</comment>
<dbReference type="Proteomes" id="UP000789525">
    <property type="component" value="Unassembled WGS sequence"/>
</dbReference>
<organism evidence="1 2">
    <name type="scientific">Acaulospora colombiana</name>
    <dbReference type="NCBI Taxonomy" id="27376"/>
    <lineage>
        <taxon>Eukaryota</taxon>
        <taxon>Fungi</taxon>
        <taxon>Fungi incertae sedis</taxon>
        <taxon>Mucoromycota</taxon>
        <taxon>Glomeromycotina</taxon>
        <taxon>Glomeromycetes</taxon>
        <taxon>Diversisporales</taxon>
        <taxon>Acaulosporaceae</taxon>
        <taxon>Acaulospora</taxon>
    </lineage>
</organism>
<sequence>MHSTRSKQWPTRAKEKPRQTDRVISPESIFHWLKNDLGYRHKRNLFNDLPEKELSIEEIQKNLSQPTKSHQTRRHKETPNEVNYVTHKAILDKKMAQIMTIFEEEEIQTEQLISRISDIGRLKALKMSTGDAVKASLGKKDLRTT</sequence>
<protein>
    <submittedName>
        <fullName evidence="1">9887_t:CDS:1</fullName>
    </submittedName>
</protein>
<accession>A0ACA9MA65</accession>
<keyword evidence="2" id="KW-1185">Reference proteome</keyword>
<name>A0ACA9MA65_9GLOM</name>
<evidence type="ECO:0000313" key="2">
    <source>
        <dbReference type="Proteomes" id="UP000789525"/>
    </source>
</evidence>
<evidence type="ECO:0000313" key="1">
    <source>
        <dbReference type="EMBL" id="CAG8578786.1"/>
    </source>
</evidence>
<reference evidence="1" key="1">
    <citation type="submission" date="2021-06" db="EMBL/GenBank/DDBJ databases">
        <authorList>
            <person name="Kallberg Y."/>
            <person name="Tangrot J."/>
            <person name="Rosling A."/>
        </authorList>
    </citation>
    <scope>NUCLEOTIDE SEQUENCE</scope>
    <source>
        <strain evidence="1">CL356</strain>
    </source>
</reference>
<proteinExistence type="predicted"/>
<dbReference type="EMBL" id="CAJVPT010011374">
    <property type="protein sequence ID" value="CAG8578786.1"/>
    <property type="molecule type" value="Genomic_DNA"/>
</dbReference>